<dbReference type="InterPro" id="IPR036038">
    <property type="entry name" value="Aminotransferase-like"/>
</dbReference>
<sequence>MAVLGRGVAPAGEAVLRGDDRGVLHGDGLFETMHLRGGEPWLRDAHLARLRAGAAAVALDLPPADALVQLLDTVRAGWPPEVEGALRLVCTRGPEGGGPPTVYATLGEVPAAVRRARRDGLSAATLPLGVAARSRPELGWLPVGVKSTSYAVSTAARRWAARAGFDDVLWVSTDGYVLEGPSANVVWLAGKTLCTVPAAVTGVLPGVTARWLLDHAADLGLAAEERLVTPAELTDADGLWLTSSLRGLAEISSLDGTPLPPSPRTSALQSLLAFPVPPPTPPQGVDQEVCVSWRTFPDANFLINQSGGGGWGWGQPATRVRRADR</sequence>
<protein>
    <submittedName>
        <fullName evidence="2">4-amino-4-deoxychorismate lyase</fullName>
    </submittedName>
</protein>
<keyword evidence="3" id="KW-1185">Reference proteome</keyword>
<dbReference type="InterPro" id="IPR043132">
    <property type="entry name" value="BCAT-like_C"/>
</dbReference>
<dbReference type="Gene3D" id="3.20.10.10">
    <property type="entry name" value="D-amino Acid Aminotransferase, subunit A, domain 2"/>
    <property type="match status" value="1"/>
</dbReference>
<evidence type="ECO:0000313" key="2">
    <source>
        <dbReference type="EMBL" id="SCL66967.1"/>
    </source>
</evidence>
<dbReference type="PANTHER" id="PTHR42743:SF11">
    <property type="entry name" value="AMINODEOXYCHORISMATE LYASE"/>
    <property type="match status" value="1"/>
</dbReference>
<proteinExistence type="inferred from homology"/>
<dbReference type="InterPro" id="IPR001544">
    <property type="entry name" value="Aminotrans_IV"/>
</dbReference>
<dbReference type="GO" id="GO:0005829">
    <property type="term" value="C:cytosol"/>
    <property type="evidence" value="ECO:0007669"/>
    <property type="project" value="TreeGrafter"/>
</dbReference>
<dbReference type="Proteomes" id="UP000199696">
    <property type="component" value="Unassembled WGS sequence"/>
</dbReference>
<dbReference type="SUPFAM" id="SSF56752">
    <property type="entry name" value="D-aminoacid aminotransferase-like PLP-dependent enzymes"/>
    <property type="match status" value="1"/>
</dbReference>
<dbReference type="InterPro" id="IPR043131">
    <property type="entry name" value="BCAT-like_N"/>
</dbReference>
<keyword evidence="2" id="KW-0456">Lyase</keyword>
<dbReference type="STRING" id="227316.GA0070604_5845"/>
<dbReference type="InterPro" id="IPR050571">
    <property type="entry name" value="Class-IV_PLP-Dep_Aminotrnsfr"/>
</dbReference>
<evidence type="ECO:0000313" key="3">
    <source>
        <dbReference type="Proteomes" id="UP000199696"/>
    </source>
</evidence>
<organism evidence="2 3">
    <name type="scientific">Micromonospora eburnea</name>
    <dbReference type="NCBI Taxonomy" id="227316"/>
    <lineage>
        <taxon>Bacteria</taxon>
        <taxon>Bacillati</taxon>
        <taxon>Actinomycetota</taxon>
        <taxon>Actinomycetes</taxon>
        <taxon>Micromonosporales</taxon>
        <taxon>Micromonosporaceae</taxon>
        <taxon>Micromonospora</taxon>
    </lineage>
</organism>
<evidence type="ECO:0000256" key="1">
    <source>
        <dbReference type="ARBA" id="ARBA00009320"/>
    </source>
</evidence>
<comment type="similarity">
    <text evidence="1">Belongs to the class-IV pyridoxal-phosphate-dependent aminotransferase family.</text>
</comment>
<name>A0A1C6VL56_9ACTN</name>
<dbReference type="EMBL" id="FMHY01000002">
    <property type="protein sequence ID" value="SCL66967.1"/>
    <property type="molecule type" value="Genomic_DNA"/>
</dbReference>
<dbReference type="Pfam" id="PF01063">
    <property type="entry name" value="Aminotran_4"/>
    <property type="match status" value="1"/>
</dbReference>
<dbReference type="GO" id="GO:0046394">
    <property type="term" value="P:carboxylic acid biosynthetic process"/>
    <property type="evidence" value="ECO:0007669"/>
    <property type="project" value="UniProtKB-ARBA"/>
</dbReference>
<dbReference type="Gene3D" id="3.30.470.10">
    <property type="match status" value="1"/>
</dbReference>
<dbReference type="GO" id="GO:0016829">
    <property type="term" value="F:lyase activity"/>
    <property type="evidence" value="ECO:0007669"/>
    <property type="project" value="UniProtKB-KW"/>
</dbReference>
<gene>
    <name evidence="2" type="ORF">GA0070604_5845</name>
</gene>
<dbReference type="AlphaFoldDB" id="A0A1C6VL56"/>
<accession>A0A1C6VL56</accession>
<dbReference type="PANTHER" id="PTHR42743">
    <property type="entry name" value="AMINO-ACID AMINOTRANSFERASE"/>
    <property type="match status" value="1"/>
</dbReference>
<reference evidence="3" key="1">
    <citation type="submission" date="2016-06" db="EMBL/GenBank/DDBJ databases">
        <authorList>
            <person name="Varghese N."/>
            <person name="Submissions Spin"/>
        </authorList>
    </citation>
    <scope>NUCLEOTIDE SEQUENCE [LARGE SCALE GENOMIC DNA]</scope>
    <source>
        <strain evidence="3">DSM 44814</strain>
    </source>
</reference>